<evidence type="ECO:0000313" key="1">
    <source>
        <dbReference type="EMBL" id="KUK68157.1"/>
    </source>
</evidence>
<organism evidence="2 4">
    <name type="scientific">Mesotoga infera</name>
    <dbReference type="NCBI Taxonomy" id="1236046"/>
    <lineage>
        <taxon>Bacteria</taxon>
        <taxon>Thermotogati</taxon>
        <taxon>Thermotogota</taxon>
        <taxon>Thermotogae</taxon>
        <taxon>Kosmotogales</taxon>
        <taxon>Kosmotogaceae</taxon>
        <taxon>Mesotoga</taxon>
    </lineage>
</organism>
<evidence type="ECO:0000313" key="4">
    <source>
        <dbReference type="Proteomes" id="UP000055014"/>
    </source>
</evidence>
<dbReference type="AlphaFoldDB" id="A0A101I7T2"/>
<dbReference type="Proteomes" id="UP000055014">
    <property type="component" value="Unassembled WGS sequence"/>
</dbReference>
<dbReference type="SUPFAM" id="SSF55856">
    <property type="entry name" value="Cytochrome b5-like heme/steroid binding domain"/>
    <property type="match status" value="1"/>
</dbReference>
<accession>A0A101I7T2</accession>
<reference evidence="3 4" key="2">
    <citation type="journal article" date="2015" name="MBio">
        <title>Genome-Resolved Metagenomic Analysis Reveals Roles for Candidate Phyla and Other Microbial Community Members in Biogeochemical Transformations in Oil Reservoirs.</title>
        <authorList>
            <person name="Hu P."/>
            <person name="Tom L."/>
            <person name="Singh A."/>
            <person name="Thomas B.C."/>
            <person name="Baker B.J."/>
            <person name="Piceno Y.M."/>
            <person name="Andersen G.L."/>
            <person name="Banfield J.F."/>
        </authorList>
    </citation>
    <scope>NUCLEOTIDE SEQUENCE [LARGE SCALE GENOMIC DNA]</scope>
</reference>
<protein>
    <recommendedName>
        <fullName evidence="5">Cytochrome b5</fullName>
    </recommendedName>
</protein>
<name>A0A101I7T2_9BACT</name>
<dbReference type="Proteomes" id="UP000054260">
    <property type="component" value="Unassembled WGS sequence"/>
</dbReference>
<proteinExistence type="predicted"/>
<reference evidence="2" key="1">
    <citation type="journal article" date="2015" name="MBio">
        <title>Genome-resolved metagenomic analysis reveals roles for candidate phyla and other microbial community members in biogeochemical transformations in oil reservoirs.</title>
        <authorList>
            <person name="Hu P."/>
            <person name="Tom L."/>
            <person name="Singh A."/>
            <person name="Thomas B.C."/>
            <person name="Baker B.J."/>
            <person name="Piceno Y.M."/>
            <person name="Andersen G.L."/>
            <person name="Banfield J.F."/>
        </authorList>
    </citation>
    <scope>NUCLEOTIDE SEQUENCE [LARGE SCALE GENOMIC DNA]</scope>
    <source>
        <strain evidence="1">46_47</strain>
        <strain evidence="2">46_70</strain>
    </source>
</reference>
<comment type="caution">
    <text evidence="2">The sequence shown here is derived from an EMBL/GenBank/DDBJ whole genome shotgun (WGS) entry which is preliminary data.</text>
</comment>
<evidence type="ECO:0008006" key="5">
    <source>
        <dbReference type="Google" id="ProtNLM"/>
    </source>
</evidence>
<sequence>MFTREQLARFNWMAESKRYVAYDGIVFDVSDLELWVLDSAVELSGEEVDAKIERFQHAIRTGYLVNN</sequence>
<dbReference type="EMBL" id="LGGW01000052">
    <property type="protein sequence ID" value="KUK90089.1"/>
    <property type="molecule type" value="Genomic_DNA"/>
</dbReference>
<gene>
    <name evidence="1" type="ORF">XD86_0362</name>
    <name evidence="2" type="ORF">XE02_0705</name>
</gene>
<evidence type="ECO:0000313" key="2">
    <source>
        <dbReference type="EMBL" id="KUK90089.1"/>
    </source>
</evidence>
<dbReference type="PATRIC" id="fig|1236046.5.peg.287"/>
<evidence type="ECO:0000313" key="3">
    <source>
        <dbReference type="Proteomes" id="UP000054260"/>
    </source>
</evidence>
<dbReference type="InterPro" id="IPR036400">
    <property type="entry name" value="Cyt_B5-like_heme/steroid_sf"/>
</dbReference>
<dbReference type="EMBL" id="LGGH01000033">
    <property type="protein sequence ID" value="KUK68157.1"/>
    <property type="molecule type" value="Genomic_DNA"/>
</dbReference>